<proteinExistence type="inferred from homology"/>
<evidence type="ECO:0000313" key="9">
    <source>
        <dbReference type="Proteomes" id="UP000316798"/>
    </source>
</evidence>
<dbReference type="GO" id="GO:0005524">
    <property type="term" value="F:ATP binding"/>
    <property type="evidence" value="ECO:0007669"/>
    <property type="project" value="UniProtKB-KW"/>
</dbReference>
<dbReference type="SMART" id="SM00382">
    <property type="entry name" value="AAA"/>
    <property type="match status" value="1"/>
</dbReference>
<dbReference type="PROSITE" id="PS00211">
    <property type="entry name" value="ABC_TRANSPORTER_1"/>
    <property type="match status" value="1"/>
</dbReference>
<sequence>MLKIESVNVSYGAIRAVKGVSLEVSAGEIVTIIGANGAGKSTLLKSIVGLEPVVAGRILIDGQDCTTVPAHKRVELGVAMSPEGRGVFADQTVRENLMLGAYSRKKNTVGTEAALKREFARFPRLKERQGQLSGTLSGGEQQMLAISRALMSEPRLLLLDEPSLGLAPLIVKSIFDAIRQLRESGLTILLVEQMAKQALGVADRAYVLETGHITLEGSGLDLLNNPKVKAAYLGTH</sequence>
<dbReference type="GO" id="GO:0015658">
    <property type="term" value="F:branched-chain amino acid transmembrane transporter activity"/>
    <property type="evidence" value="ECO:0007669"/>
    <property type="project" value="InterPro"/>
</dbReference>
<accession>A0A515DH94</accession>
<dbReference type="CDD" id="cd03224">
    <property type="entry name" value="ABC_TM1139_LivF_branched"/>
    <property type="match status" value="1"/>
</dbReference>
<evidence type="ECO:0000256" key="4">
    <source>
        <dbReference type="ARBA" id="ARBA00022741"/>
    </source>
</evidence>
<keyword evidence="2" id="KW-0813">Transport</keyword>
<keyword evidence="3" id="KW-1003">Cell membrane</keyword>
<keyword evidence="9" id="KW-1185">Reference proteome</keyword>
<dbReference type="AlphaFoldDB" id="A0A515DH94"/>
<keyword evidence="5 8" id="KW-0067">ATP-binding</keyword>
<evidence type="ECO:0000256" key="1">
    <source>
        <dbReference type="ARBA" id="ARBA00005417"/>
    </source>
</evidence>
<dbReference type="InterPro" id="IPR027417">
    <property type="entry name" value="P-loop_NTPase"/>
</dbReference>
<evidence type="ECO:0000256" key="2">
    <source>
        <dbReference type="ARBA" id="ARBA00022448"/>
    </source>
</evidence>
<keyword evidence="3" id="KW-0472">Membrane</keyword>
<dbReference type="PANTHER" id="PTHR43820:SF4">
    <property type="entry name" value="HIGH-AFFINITY BRANCHED-CHAIN AMINO ACID TRANSPORT ATP-BINDING PROTEIN LIVF"/>
    <property type="match status" value="1"/>
</dbReference>
<dbReference type="PANTHER" id="PTHR43820">
    <property type="entry name" value="HIGH-AFFINITY BRANCHED-CHAIN AMINO ACID TRANSPORT ATP-BINDING PROTEIN LIVF"/>
    <property type="match status" value="1"/>
</dbReference>
<dbReference type="Pfam" id="PF00005">
    <property type="entry name" value="ABC_tran"/>
    <property type="match status" value="1"/>
</dbReference>
<name>A0A515DH94_9BURK</name>
<dbReference type="PIRSF" id="PIRSF039137">
    <property type="entry name" value="ABC_branched_ATPase"/>
    <property type="match status" value="1"/>
</dbReference>
<keyword evidence="6" id="KW-0029">Amino-acid transport</keyword>
<dbReference type="InterPro" id="IPR052156">
    <property type="entry name" value="BCAA_Transport_ATP-bd_LivF"/>
</dbReference>
<comment type="similarity">
    <text evidence="1">Belongs to the ABC transporter superfamily.</text>
</comment>
<dbReference type="InterPro" id="IPR003439">
    <property type="entry name" value="ABC_transporter-like_ATP-bd"/>
</dbReference>
<keyword evidence="4" id="KW-0547">Nucleotide-binding</keyword>
<evidence type="ECO:0000256" key="5">
    <source>
        <dbReference type="ARBA" id="ARBA00022840"/>
    </source>
</evidence>
<evidence type="ECO:0000313" key="8">
    <source>
        <dbReference type="EMBL" id="QDL39791.1"/>
    </source>
</evidence>
<dbReference type="InterPro" id="IPR017871">
    <property type="entry name" value="ABC_transporter-like_CS"/>
</dbReference>
<reference evidence="8 9" key="1">
    <citation type="submission" date="2019-01" db="EMBL/GenBank/DDBJ databases">
        <title>Genomic insights into a novel species Rhodoferax sp.</title>
        <authorList>
            <person name="Jin L."/>
        </authorList>
    </citation>
    <scope>NUCLEOTIDE SEQUENCE [LARGE SCALE GENOMIC DNA]</scope>
    <source>
        <strain evidence="8 9">CHu59-6-5</strain>
    </source>
</reference>
<evidence type="ECO:0000259" key="7">
    <source>
        <dbReference type="PROSITE" id="PS50893"/>
    </source>
</evidence>
<evidence type="ECO:0000256" key="3">
    <source>
        <dbReference type="ARBA" id="ARBA00022475"/>
    </source>
</evidence>
<dbReference type="KEGG" id="rhf:EUB48_13390"/>
<dbReference type="PROSITE" id="PS50893">
    <property type="entry name" value="ABC_TRANSPORTER_2"/>
    <property type="match status" value="1"/>
</dbReference>
<protein>
    <submittedName>
        <fullName evidence="8">ABC transporter ATP-binding protein</fullName>
    </submittedName>
</protein>
<feature type="domain" description="ABC transporter" evidence="7">
    <location>
        <begin position="2"/>
        <end position="235"/>
    </location>
</feature>
<dbReference type="OrthoDB" id="9776369at2"/>
<organism evidence="8 9">
    <name type="scientific">Rhodoferax sediminis</name>
    <dbReference type="NCBI Taxonomy" id="2509614"/>
    <lineage>
        <taxon>Bacteria</taxon>
        <taxon>Pseudomonadati</taxon>
        <taxon>Pseudomonadota</taxon>
        <taxon>Betaproteobacteria</taxon>
        <taxon>Burkholderiales</taxon>
        <taxon>Comamonadaceae</taxon>
        <taxon>Rhodoferax</taxon>
    </lineage>
</organism>
<dbReference type="GO" id="GO:0015807">
    <property type="term" value="P:L-amino acid transport"/>
    <property type="evidence" value="ECO:0007669"/>
    <property type="project" value="TreeGrafter"/>
</dbReference>
<dbReference type="RefSeq" id="WP_142819594.1">
    <property type="nucleotide sequence ID" value="NZ_CP035503.1"/>
</dbReference>
<dbReference type="GO" id="GO:0016887">
    <property type="term" value="F:ATP hydrolysis activity"/>
    <property type="evidence" value="ECO:0007669"/>
    <property type="project" value="InterPro"/>
</dbReference>
<dbReference type="EMBL" id="CP035503">
    <property type="protein sequence ID" value="QDL39791.1"/>
    <property type="molecule type" value="Genomic_DNA"/>
</dbReference>
<dbReference type="SUPFAM" id="SSF52540">
    <property type="entry name" value="P-loop containing nucleoside triphosphate hydrolases"/>
    <property type="match status" value="1"/>
</dbReference>
<evidence type="ECO:0000256" key="6">
    <source>
        <dbReference type="ARBA" id="ARBA00022970"/>
    </source>
</evidence>
<dbReference type="Gene3D" id="3.40.50.300">
    <property type="entry name" value="P-loop containing nucleotide triphosphate hydrolases"/>
    <property type="match status" value="1"/>
</dbReference>
<dbReference type="Proteomes" id="UP000316798">
    <property type="component" value="Chromosome"/>
</dbReference>
<gene>
    <name evidence="8" type="ORF">EUB48_13390</name>
</gene>
<dbReference type="InterPro" id="IPR003593">
    <property type="entry name" value="AAA+_ATPase"/>
</dbReference>
<dbReference type="InterPro" id="IPR030660">
    <property type="entry name" value="ABC_branched_ATPase_LivF/BraG"/>
</dbReference>